<evidence type="ECO:0000256" key="1">
    <source>
        <dbReference type="ARBA" id="ARBA00022801"/>
    </source>
</evidence>
<dbReference type="HAMAP" id="MF_01212">
    <property type="entry name" value="dGTPase_type2"/>
    <property type="match status" value="1"/>
</dbReference>
<feature type="region of interest" description="Disordered" evidence="3">
    <location>
        <begin position="1"/>
        <end position="26"/>
    </location>
</feature>
<dbReference type="InterPro" id="IPR027432">
    <property type="entry name" value="dGTP_triphosphohydrolase_C"/>
</dbReference>
<comment type="similarity">
    <text evidence="2">Belongs to the dGTPase family. Type 2 subfamily.</text>
</comment>
<dbReference type="Gene3D" id="1.10.3550.10">
    <property type="entry name" value="eoxyguanosinetriphosphate triphosphohydrolase domain-like"/>
    <property type="match status" value="1"/>
</dbReference>
<dbReference type="InterPro" id="IPR050135">
    <property type="entry name" value="dGTPase-like"/>
</dbReference>
<feature type="compositionally biased region" description="Basic and acidic residues" evidence="3">
    <location>
        <begin position="1"/>
        <end position="14"/>
    </location>
</feature>
<dbReference type="InterPro" id="IPR006261">
    <property type="entry name" value="dGTPase"/>
</dbReference>
<evidence type="ECO:0000259" key="4">
    <source>
        <dbReference type="PROSITE" id="PS51831"/>
    </source>
</evidence>
<reference evidence="5 6" key="1">
    <citation type="submission" date="2018-02" db="EMBL/GenBank/DDBJ databases">
        <title>The draft genome of Phyllobacterium sp. 1N-3.</title>
        <authorList>
            <person name="Liu L."/>
            <person name="Li L."/>
            <person name="Zhang X."/>
            <person name="Wang T."/>
            <person name="Liang L."/>
        </authorList>
    </citation>
    <scope>NUCLEOTIDE SEQUENCE [LARGE SCALE GENOMIC DNA]</scope>
    <source>
        <strain evidence="5 6">1N-3</strain>
    </source>
</reference>
<protein>
    <recommendedName>
        <fullName evidence="2">Deoxyguanosinetriphosphate triphosphohydrolase-like protein</fullName>
    </recommendedName>
</protein>
<dbReference type="GO" id="GO:0006203">
    <property type="term" value="P:dGTP catabolic process"/>
    <property type="evidence" value="ECO:0007669"/>
    <property type="project" value="TreeGrafter"/>
</dbReference>
<keyword evidence="1 2" id="KW-0378">Hydrolase</keyword>
<evidence type="ECO:0000256" key="2">
    <source>
        <dbReference type="HAMAP-Rule" id="MF_01212"/>
    </source>
</evidence>
<evidence type="ECO:0000313" key="5">
    <source>
        <dbReference type="EMBL" id="PRD40476.1"/>
    </source>
</evidence>
<dbReference type="GO" id="GO:0008832">
    <property type="term" value="F:dGTPase activity"/>
    <property type="evidence" value="ECO:0007669"/>
    <property type="project" value="TreeGrafter"/>
</dbReference>
<dbReference type="InterPro" id="IPR003607">
    <property type="entry name" value="HD/PDEase_dom"/>
</dbReference>
<name>A0A2S9IIX1_9HYPH</name>
<dbReference type="NCBIfam" id="TIGR01353">
    <property type="entry name" value="dGTP_triPase"/>
    <property type="match status" value="1"/>
</dbReference>
<comment type="caution">
    <text evidence="5">The sequence shown here is derived from an EMBL/GenBank/DDBJ whole genome shotgun (WGS) entry which is preliminary data.</text>
</comment>
<dbReference type="SMART" id="SM00471">
    <property type="entry name" value="HDc"/>
    <property type="match status" value="1"/>
</dbReference>
<dbReference type="NCBIfam" id="NF041026">
    <property type="entry name" value="antiphage_dGTPase"/>
    <property type="match status" value="1"/>
</dbReference>
<dbReference type="Pfam" id="PF13286">
    <property type="entry name" value="HD_assoc"/>
    <property type="match status" value="1"/>
</dbReference>
<evidence type="ECO:0000256" key="3">
    <source>
        <dbReference type="SAM" id="MobiDB-lite"/>
    </source>
</evidence>
<sequence>MRMKMYSDEDRQRQNGETGESDPWRPPFVRDFGRIIHSASFRRLQGKTQVFPGHESDFFRNRLTHSLEVSQIAEGIADRLNYVYDEALGDRKIDSGLCAAAGLVHDIGHPPFGHNGERALDGKMKMYGGFEGNAQTLRILSRLEKKAKYDEPVDGDVRAGMNLCFRTLAAILKYDVEIETERPEATKPKKGYYASEAKIVADIKQKVLGGTPVPADTKFKTVECAIMDIADDIAYSVYDLEDSLKAGFLTPASILATDDEMLQRVANEVTKQLKDEIDETISTQQVQATFVAIFSDIFATGETKTLDAEAEAKTSDVEDERQQADIANFISAIRASRDLNMDAGKRMKLSSELVHEFINDVELTINEEFPALSTVKLVKSTRIKVEILKQYTYLSTIYSNRVKLGEYRGTELVEDIFDALEKENGHLLMPDDVRKQVQDAGEDKALKARHICDFVAGMTDRYAVEFWARLRSDAAESIFKPI</sequence>
<dbReference type="Pfam" id="PF01966">
    <property type="entry name" value="HD"/>
    <property type="match status" value="1"/>
</dbReference>
<dbReference type="SUPFAM" id="SSF109604">
    <property type="entry name" value="HD-domain/PDEase-like"/>
    <property type="match status" value="1"/>
</dbReference>
<evidence type="ECO:0000313" key="6">
    <source>
        <dbReference type="Proteomes" id="UP000239434"/>
    </source>
</evidence>
<dbReference type="PANTHER" id="PTHR11373">
    <property type="entry name" value="DEOXYNUCLEOSIDE TRIPHOSPHATE TRIPHOSPHOHYDROLASE"/>
    <property type="match status" value="1"/>
</dbReference>
<keyword evidence="6" id="KW-1185">Reference proteome</keyword>
<gene>
    <name evidence="5" type="ORF">C5748_26760</name>
</gene>
<accession>A0A2S9IIX1</accession>
<feature type="domain" description="HD" evidence="4">
    <location>
        <begin position="62"/>
        <end position="236"/>
    </location>
</feature>
<dbReference type="InterPro" id="IPR006674">
    <property type="entry name" value="HD_domain"/>
</dbReference>
<dbReference type="InterPro" id="IPR023023">
    <property type="entry name" value="dNTPase_2"/>
</dbReference>
<dbReference type="EMBL" id="PVBR01000046">
    <property type="protein sequence ID" value="PRD40476.1"/>
    <property type="molecule type" value="Genomic_DNA"/>
</dbReference>
<dbReference type="CDD" id="cd00077">
    <property type="entry name" value="HDc"/>
    <property type="match status" value="1"/>
</dbReference>
<dbReference type="Gene3D" id="1.10.3210.10">
    <property type="entry name" value="Hypothetical protein af1432"/>
    <property type="match status" value="1"/>
</dbReference>
<dbReference type="InterPro" id="IPR026875">
    <property type="entry name" value="PHydrolase_assoc_dom"/>
</dbReference>
<dbReference type="PANTHER" id="PTHR11373:SF32">
    <property type="entry name" value="DEOXYGUANOSINETRIPHOSPHATE TRIPHOSPHOHYDROLASE"/>
    <property type="match status" value="1"/>
</dbReference>
<organism evidence="5 6">
    <name type="scientific">Phyllobacterium phragmitis</name>
    <dbReference type="NCBI Taxonomy" id="2670329"/>
    <lineage>
        <taxon>Bacteria</taxon>
        <taxon>Pseudomonadati</taxon>
        <taxon>Pseudomonadota</taxon>
        <taxon>Alphaproteobacteria</taxon>
        <taxon>Hyphomicrobiales</taxon>
        <taxon>Phyllobacteriaceae</taxon>
        <taxon>Phyllobacterium</taxon>
    </lineage>
</organism>
<dbReference type="Proteomes" id="UP000239434">
    <property type="component" value="Unassembled WGS sequence"/>
</dbReference>
<dbReference type="AlphaFoldDB" id="A0A2S9IIX1"/>
<dbReference type="PROSITE" id="PS51831">
    <property type="entry name" value="HD"/>
    <property type="match status" value="1"/>
</dbReference>
<proteinExistence type="inferred from homology"/>